<keyword evidence="3 7" id="KW-0560">Oxidoreductase</keyword>
<dbReference type="InterPro" id="IPR000627">
    <property type="entry name" value="Intradiol_dOase_C"/>
</dbReference>
<comment type="caution">
    <text evidence="7">The sequence shown here is derived from an EMBL/GenBank/DDBJ whole genome shotgun (WGS) entry which is preliminary data.</text>
</comment>
<accession>S9S7N0</accession>
<keyword evidence="2 7" id="KW-0223">Dioxygenase</keyword>
<comment type="similarity">
    <text evidence="1">Belongs to the intradiol ring-cleavage dioxygenase family.</text>
</comment>
<protein>
    <submittedName>
        <fullName evidence="7">Protocatechuate 3,4-dioxygenase beta chain</fullName>
        <ecNumber evidence="7">1.13.11.3</ecNumber>
    </submittedName>
</protein>
<dbReference type="Pfam" id="PF00775">
    <property type="entry name" value="Dioxygenase_C"/>
    <property type="match status" value="1"/>
</dbReference>
<dbReference type="EC" id="1.13.11.3" evidence="7"/>
<dbReference type="GO" id="GO:0008199">
    <property type="term" value="F:ferric iron binding"/>
    <property type="evidence" value="ECO:0007669"/>
    <property type="project" value="InterPro"/>
</dbReference>
<feature type="domain" description="Intradiol ring-cleavage dioxygenases" evidence="5">
    <location>
        <begin position="54"/>
        <end position="237"/>
    </location>
</feature>
<reference evidence="8" key="1">
    <citation type="journal article" date="2014" name="Stand. Genomic Sci.">
        <title>Genome sequence of the exopolysaccharide-producing Salipiger mucosus type strain (DSM 16094(T)), a moderately halophilic member of the Roseobacter clade.</title>
        <authorList>
            <person name="Riedel T."/>
            <person name="Spring S."/>
            <person name="Fiebig A."/>
            <person name="Petersen J."/>
            <person name="Kyrpides N.C."/>
            <person name="Goker M."/>
            <person name="Klenk H.P."/>
        </authorList>
    </citation>
    <scope>NUCLEOTIDE SEQUENCE [LARGE SCALE GENOMIC DNA]</scope>
    <source>
        <strain evidence="8">DSM 16094</strain>
    </source>
</reference>
<evidence type="ECO:0000259" key="6">
    <source>
        <dbReference type="Pfam" id="PF12391"/>
    </source>
</evidence>
<dbReference type="InterPro" id="IPR050770">
    <property type="entry name" value="Intradiol_RC_Dioxygenase"/>
</dbReference>
<evidence type="ECO:0000256" key="1">
    <source>
        <dbReference type="ARBA" id="ARBA00007825"/>
    </source>
</evidence>
<dbReference type="InterPro" id="IPR024756">
    <property type="entry name" value="PCDO_beta_N"/>
</dbReference>
<feature type="domain" description="Protocatechuate 3,4-dioxygenase beta subunit N-terminal" evidence="6">
    <location>
        <begin position="17"/>
        <end position="49"/>
    </location>
</feature>
<name>S9S7N0_9RHOB</name>
<evidence type="ECO:0000313" key="7">
    <source>
        <dbReference type="EMBL" id="EPX82249.1"/>
    </source>
</evidence>
<dbReference type="HOGENOM" id="CLU_027719_5_0_5"/>
<dbReference type="EMBL" id="APVH01000024">
    <property type="protein sequence ID" value="EPX82249.1"/>
    <property type="molecule type" value="Genomic_DNA"/>
</dbReference>
<dbReference type="InterPro" id="IPR012785">
    <property type="entry name" value="Protocat_dOase_b"/>
</dbReference>
<gene>
    <name evidence="7" type="ORF">Salmuc_03036</name>
</gene>
<evidence type="ECO:0000313" key="8">
    <source>
        <dbReference type="Proteomes" id="UP000015347"/>
    </source>
</evidence>
<dbReference type="InterPro" id="IPR015889">
    <property type="entry name" value="Intradiol_dOase_core"/>
</dbReference>
<dbReference type="NCBIfam" id="TIGR02422">
    <property type="entry name" value="protocat_beta"/>
    <property type="match status" value="1"/>
</dbReference>
<keyword evidence="8" id="KW-1185">Reference proteome</keyword>
<dbReference type="eggNOG" id="COG3485">
    <property type="taxonomic scope" value="Bacteria"/>
</dbReference>
<dbReference type="Pfam" id="PF12391">
    <property type="entry name" value="PCDO_beta_N"/>
    <property type="match status" value="1"/>
</dbReference>
<feature type="region of interest" description="Disordered" evidence="4">
    <location>
        <begin position="1"/>
        <end position="28"/>
    </location>
</feature>
<dbReference type="RefSeq" id="WP_020042693.1">
    <property type="nucleotide sequence ID" value="NZ_KE557275.1"/>
</dbReference>
<dbReference type="OrthoDB" id="9805815at2"/>
<dbReference type="STRING" id="1123237.Salmuc_03036"/>
<dbReference type="GO" id="GO:0018578">
    <property type="term" value="F:protocatechuate 3,4-dioxygenase activity"/>
    <property type="evidence" value="ECO:0007669"/>
    <property type="project" value="UniProtKB-EC"/>
</dbReference>
<proteinExistence type="inferred from homology"/>
<evidence type="ECO:0000256" key="2">
    <source>
        <dbReference type="ARBA" id="ARBA00022964"/>
    </source>
</evidence>
<feature type="compositionally biased region" description="Gly residues" evidence="4">
    <location>
        <begin position="1"/>
        <end position="10"/>
    </location>
</feature>
<dbReference type="Gene3D" id="2.60.130.10">
    <property type="entry name" value="Aromatic compound dioxygenase"/>
    <property type="match status" value="1"/>
</dbReference>
<dbReference type="SUPFAM" id="SSF49482">
    <property type="entry name" value="Aromatic compound dioxygenase"/>
    <property type="match status" value="1"/>
</dbReference>
<evidence type="ECO:0000256" key="4">
    <source>
        <dbReference type="SAM" id="MobiDB-lite"/>
    </source>
</evidence>
<dbReference type="AlphaFoldDB" id="S9S7N0"/>
<dbReference type="PANTHER" id="PTHR33711">
    <property type="entry name" value="DIOXYGENASE, PUTATIVE (AFU_ORTHOLOGUE AFUA_2G02910)-RELATED"/>
    <property type="match status" value="1"/>
</dbReference>
<dbReference type="Proteomes" id="UP000015347">
    <property type="component" value="Unassembled WGS sequence"/>
</dbReference>
<dbReference type="GO" id="GO:0019619">
    <property type="term" value="P:3,4-dihydroxybenzoate catabolic process"/>
    <property type="evidence" value="ECO:0007669"/>
    <property type="project" value="InterPro"/>
</dbReference>
<evidence type="ECO:0000256" key="3">
    <source>
        <dbReference type="ARBA" id="ARBA00023002"/>
    </source>
</evidence>
<evidence type="ECO:0000259" key="5">
    <source>
        <dbReference type="Pfam" id="PF00775"/>
    </source>
</evidence>
<sequence length="250" mass="27773">MTGALKGHGAGAPAEYYQRDRDLQPPAHTPIYKTSVMRSPRCSLISLDQGPGEITGPTFGHGDLQPGDNDLITNYAQDGLPIGPRMILHGRVLDENARPVPNTLVEIWQANAGGRYRHKKDTYLAPIDPNFGGCGRTLTDENGYYVFRTIKPGAYPWRNYVNSWRPAHIHVSVFGHSFSQRLITQLYFEGDPLIATCPIVNTIPDQAAIGQLIAKMDMNATVPMDAMAWKFDIVLRGRRSTLFENRPEGN</sequence>
<organism evidence="7 8">
    <name type="scientific">Salipiger mucosus DSM 16094</name>
    <dbReference type="NCBI Taxonomy" id="1123237"/>
    <lineage>
        <taxon>Bacteria</taxon>
        <taxon>Pseudomonadati</taxon>
        <taxon>Pseudomonadota</taxon>
        <taxon>Alphaproteobacteria</taxon>
        <taxon>Rhodobacterales</taxon>
        <taxon>Roseobacteraceae</taxon>
        <taxon>Salipiger</taxon>
    </lineage>
</organism>
<dbReference type="PANTHER" id="PTHR33711:SF10">
    <property type="entry name" value="INTRADIOL RING-CLEAVAGE DIOXYGENASES DOMAIN-CONTAINING PROTEIN"/>
    <property type="match status" value="1"/>
</dbReference>